<keyword evidence="1" id="KW-0456">Lyase</keyword>
<organism evidence="3 4">
    <name type="scientific">Fusibacter paucivorans</name>
    <dbReference type="NCBI Taxonomy" id="76009"/>
    <lineage>
        <taxon>Bacteria</taxon>
        <taxon>Bacillati</taxon>
        <taxon>Bacillota</taxon>
        <taxon>Clostridia</taxon>
        <taxon>Eubacteriales</taxon>
        <taxon>Eubacteriales Family XII. Incertae Sedis</taxon>
        <taxon>Fusibacter</taxon>
    </lineage>
</organism>
<dbReference type="Gene3D" id="3.90.850.10">
    <property type="entry name" value="Fumarylacetoacetase-like, C-terminal domain"/>
    <property type="match status" value="1"/>
</dbReference>
<name>A0ABS5PK52_9FIRM</name>
<dbReference type="InterPro" id="IPR011234">
    <property type="entry name" value="Fumarylacetoacetase-like_C"/>
</dbReference>
<accession>A0ABS5PK52</accession>
<keyword evidence="3" id="KW-0378">Hydrolase</keyword>
<dbReference type="EMBL" id="JAHBCL010000003">
    <property type="protein sequence ID" value="MBS7525540.1"/>
    <property type="molecule type" value="Genomic_DNA"/>
</dbReference>
<dbReference type="Pfam" id="PF01557">
    <property type="entry name" value="FAA_hydrolase"/>
    <property type="match status" value="1"/>
</dbReference>
<keyword evidence="4" id="KW-1185">Reference proteome</keyword>
<proteinExistence type="predicted"/>
<feature type="domain" description="Fumarylacetoacetase-like C-terminal" evidence="2">
    <location>
        <begin position="89"/>
        <end position="247"/>
    </location>
</feature>
<dbReference type="InterPro" id="IPR050772">
    <property type="entry name" value="Hydratase-Decarb/MhpD_sf"/>
</dbReference>
<dbReference type="Proteomes" id="UP000746471">
    <property type="component" value="Unassembled WGS sequence"/>
</dbReference>
<evidence type="ECO:0000313" key="3">
    <source>
        <dbReference type="EMBL" id="MBS7525540.1"/>
    </source>
</evidence>
<evidence type="ECO:0000256" key="1">
    <source>
        <dbReference type="ARBA" id="ARBA00023239"/>
    </source>
</evidence>
<protein>
    <submittedName>
        <fullName evidence="3">Fumarylacetoacetate hydrolase family protein</fullName>
    </submittedName>
</protein>
<sequence>MMLRQAEIEVKPIEPLSETDSLQEADSYEIQKINIDAKCAEGMKIVGKKIGLTSKPMQDMFGVNTPDFGYLLDTMISKNGEFKSDTLLQPRVEAEIAFVLKEDLMGPEVTVEAVLEATDYVVASFEIVDSRIRDWKIKIADTIADNASSGRYVLASKRVDPKQTDLRAIEMSLYKNDVLVNSGEGSAALGHPAYCVAWLANKMSTYGVPLKKGEVVLSGALSAAVPAAKGDTFKATFSELGTVTATFV</sequence>
<comment type="caution">
    <text evidence="3">The sequence shown here is derived from an EMBL/GenBank/DDBJ whole genome shotgun (WGS) entry which is preliminary data.</text>
</comment>
<dbReference type="GO" id="GO:0016787">
    <property type="term" value="F:hydrolase activity"/>
    <property type="evidence" value="ECO:0007669"/>
    <property type="project" value="UniProtKB-KW"/>
</dbReference>
<gene>
    <name evidence="3" type="ORF">KHM83_02470</name>
</gene>
<reference evidence="3 4" key="1">
    <citation type="submission" date="2021-05" db="EMBL/GenBank/DDBJ databases">
        <title>Fusibacter ferrireducens sp. nov., an anaerobic, sulfur- and Fe-reducing bacterium isolated from the mangrove sediment.</title>
        <authorList>
            <person name="Qiu D."/>
        </authorList>
    </citation>
    <scope>NUCLEOTIDE SEQUENCE [LARGE SCALE GENOMIC DNA]</scope>
    <source>
        <strain evidence="3 4">DSM 12116</strain>
    </source>
</reference>
<dbReference type="SUPFAM" id="SSF56529">
    <property type="entry name" value="FAH"/>
    <property type="match status" value="1"/>
</dbReference>
<evidence type="ECO:0000313" key="4">
    <source>
        <dbReference type="Proteomes" id="UP000746471"/>
    </source>
</evidence>
<dbReference type="PANTHER" id="PTHR30143:SF0">
    <property type="entry name" value="2-KETO-4-PENTENOATE HYDRATASE"/>
    <property type="match status" value="1"/>
</dbReference>
<dbReference type="PANTHER" id="PTHR30143">
    <property type="entry name" value="ACID HYDRATASE"/>
    <property type="match status" value="1"/>
</dbReference>
<dbReference type="InterPro" id="IPR036663">
    <property type="entry name" value="Fumarylacetoacetase_C_sf"/>
</dbReference>
<evidence type="ECO:0000259" key="2">
    <source>
        <dbReference type="Pfam" id="PF01557"/>
    </source>
</evidence>